<sequence length="201" mass="23445">MTQIVKFNVGGTRYEVSRSLLEDFPQTLLERSASKVWNEGGDEVFIEGNGHRFQYVLDFMRYGKITLPSSESHDAFFTEMEYYGLKSYILEKAPSFYQTIMFNVGGTMYKVPISLLEKWKGTKLQQIAIEVLHRGTHAVWIDGNGHRFQYVLDYLRRRKVDLPFHESKHEVLQDLKQYLYPTSIPDASVSKNNGDSWLSWK</sequence>
<gene>
    <name evidence="2" type="ORF">CTEN210_12834</name>
</gene>
<feature type="domain" description="BTB" evidence="1">
    <location>
        <begin position="3"/>
        <end position="100"/>
    </location>
</feature>
<dbReference type="SUPFAM" id="SSF54695">
    <property type="entry name" value="POZ domain"/>
    <property type="match status" value="2"/>
</dbReference>
<keyword evidence="3" id="KW-1185">Reference proteome</keyword>
<evidence type="ECO:0000313" key="3">
    <source>
        <dbReference type="Proteomes" id="UP001054902"/>
    </source>
</evidence>
<dbReference type="InterPro" id="IPR011333">
    <property type="entry name" value="SKP1/BTB/POZ_sf"/>
</dbReference>
<name>A0AAD3HAW2_9STRA</name>
<accession>A0AAD3HAW2</accession>
<dbReference type="PANTHER" id="PTHR14499:SF136">
    <property type="entry name" value="GH08630P"/>
    <property type="match status" value="1"/>
</dbReference>
<reference evidence="2 3" key="1">
    <citation type="journal article" date="2021" name="Sci. Rep.">
        <title>The genome of the diatom Chaetoceros tenuissimus carries an ancient integrated fragment of an extant virus.</title>
        <authorList>
            <person name="Hongo Y."/>
            <person name="Kimura K."/>
            <person name="Takaki Y."/>
            <person name="Yoshida Y."/>
            <person name="Baba S."/>
            <person name="Kobayashi G."/>
            <person name="Nagasaki K."/>
            <person name="Hano T."/>
            <person name="Tomaru Y."/>
        </authorList>
    </citation>
    <scope>NUCLEOTIDE SEQUENCE [LARGE SCALE GENOMIC DNA]</scope>
    <source>
        <strain evidence="2 3">NIES-3715</strain>
    </source>
</reference>
<proteinExistence type="predicted"/>
<dbReference type="InterPro" id="IPR003131">
    <property type="entry name" value="T1-type_BTB"/>
</dbReference>
<dbReference type="EMBL" id="BLLK01000051">
    <property type="protein sequence ID" value="GFH56358.1"/>
    <property type="molecule type" value="Genomic_DNA"/>
</dbReference>
<dbReference type="Pfam" id="PF02214">
    <property type="entry name" value="BTB_2"/>
    <property type="match status" value="2"/>
</dbReference>
<dbReference type="InterPro" id="IPR000210">
    <property type="entry name" value="BTB/POZ_dom"/>
</dbReference>
<evidence type="ECO:0000313" key="2">
    <source>
        <dbReference type="EMBL" id="GFH56358.1"/>
    </source>
</evidence>
<dbReference type="AlphaFoldDB" id="A0AAD3HAW2"/>
<dbReference type="PANTHER" id="PTHR14499">
    <property type="entry name" value="POTASSIUM CHANNEL TETRAMERIZATION DOMAIN-CONTAINING"/>
    <property type="match status" value="1"/>
</dbReference>
<comment type="caution">
    <text evidence="2">The sequence shown here is derived from an EMBL/GenBank/DDBJ whole genome shotgun (WGS) entry which is preliminary data.</text>
</comment>
<protein>
    <submittedName>
        <fullName evidence="2">K_tetra-domain-containing protein</fullName>
    </submittedName>
</protein>
<dbReference type="Gene3D" id="3.30.710.10">
    <property type="entry name" value="Potassium Channel Kv1.1, Chain A"/>
    <property type="match status" value="2"/>
</dbReference>
<dbReference type="GO" id="GO:0051260">
    <property type="term" value="P:protein homooligomerization"/>
    <property type="evidence" value="ECO:0007669"/>
    <property type="project" value="InterPro"/>
</dbReference>
<organism evidence="2 3">
    <name type="scientific">Chaetoceros tenuissimus</name>
    <dbReference type="NCBI Taxonomy" id="426638"/>
    <lineage>
        <taxon>Eukaryota</taxon>
        <taxon>Sar</taxon>
        <taxon>Stramenopiles</taxon>
        <taxon>Ochrophyta</taxon>
        <taxon>Bacillariophyta</taxon>
        <taxon>Coscinodiscophyceae</taxon>
        <taxon>Chaetocerotophycidae</taxon>
        <taxon>Chaetocerotales</taxon>
        <taxon>Chaetocerotaceae</taxon>
        <taxon>Chaetoceros</taxon>
    </lineage>
</organism>
<dbReference type="SMART" id="SM00225">
    <property type="entry name" value="BTB"/>
    <property type="match status" value="1"/>
</dbReference>
<evidence type="ECO:0000259" key="1">
    <source>
        <dbReference type="SMART" id="SM00225"/>
    </source>
</evidence>
<dbReference type="CDD" id="cd18316">
    <property type="entry name" value="BTB_POZ_KCTD-like"/>
    <property type="match status" value="1"/>
</dbReference>
<dbReference type="Proteomes" id="UP001054902">
    <property type="component" value="Unassembled WGS sequence"/>
</dbReference>